<reference evidence="2" key="1">
    <citation type="journal article" date="2019" name="Int. J. Syst. Evol. Microbiol.">
        <title>The Global Catalogue of Microorganisms (GCM) 10K type strain sequencing project: providing services to taxonomists for standard genome sequencing and annotation.</title>
        <authorList>
            <consortium name="The Broad Institute Genomics Platform"/>
            <consortium name="The Broad Institute Genome Sequencing Center for Infectious Disease"/>
            <person name="Wu L."/>
            <person name="Ma J."/>
        </authorList>
    </citation>
    <scope>NUCLEOTIDE SEQUENCE [LARGE SCALE GENOMIC DNA]</scope>
    <source>
        <strain evidence="2">JCM 16914</strain>
    </source>
</reference>
<organism evidence="1 2">
    <name type="scientific">Halomonas cibimaris</name>
    <dbReference type="NCBI Taxonomy" id="657012"/>
    <lineage>
        <taxon>Bacteria</taxon>
        <taxon>Pseudomonadati</taxon>
        <taxon>Pseudomonadota</taxon>
        <taxon>Gammaproteobacteria</taxon>
        <taxon>Oceanospirillales</taxon>
        <taxon>Halomonadaceae</taxon>
        <taxon>Halomonas</taxon>
    </lineage>
</organism>
<dbReference type="InterPro" id="IPR010352">
    <property type="entry name" value="DUF945"/>
</dbReference>
<evidence type="ECO:0000313" key="1">
    <source>
        <dbReference type="EMBL" id="GAA3898452.1"/>
    </source>
</evidence>
<sequence length="420" mass="46860">MRKERLIVPVLALLVIAWLAAQLVSSVLFERSLSQALADLQARGEWRVKRLDNDAGWLNSQGTVLLSPLLGRPWQLRLDYRARHGIVTSDITGRLRPLLDGALQKAVGEVSAPSAPRLTGRYYTYSGRSEMRLTLAPLTVTQRDRTLRVRGARLKLRGVYGDWRLTAGLDELALVDGEARLALGPASLESRYTYTDGAYHFYQHDRLRIEKLSLAHPDLALRAAPLELHTDMTLDERELRIDGELTFDNVWLPDKAPQTPAFNGHLAATLSRLDADAVRGVFARLREDALHSETLRGDAAAADAGGVVERLSPLLRQVLRESPRLDISDIALTSPLLNIRVDADGALFFDARRLEALDPARLDEPAMQARFRRRLDGDITWHGAPAVAALWLGLGLEERELTFDLVRGRWRVNGRPLPEG</sequence>
<proteinExistence type="predicted"/>
<evidence type="ECO:0008006" key="3">
    <source>
        <dbReference type="Google" id="ProtNLM"/>
    </source>
</evidence>
<protein>
    <recommendedName>
        <fullName evidence="3">DUF945 family protein</fullName>
    </recommendedName>
</protein>
<dbReference type="Proteomes" id="UP001500133">
    <property type="component" value="Unassembled WGS sequence"/>
</dbReference>
<gene>
    <name evidence="1" type="ORF">GCM10022228_06380</name>
</gene>
<comment type="caution">
    <text evidence="1">The sequence shown here is derived from an EMBL/GenBank/DDBJ whole genome shotgun (WGS) entry which is preliminary data.</text>
</comment>
<keyword evidence="2" id="KW-1185">Reference proteome</keyword>
<dbReference type="Pfam" id="PF06097">
    <property type="entry name" value="DUF945"/>
    <property type="match status" value="1"/>
</dbReference>
<dbReference type="RefSeq" id="WP_344702244.1">
    <property type="nucleotide sequence ID" value="NZ_BAAAZT010000023.1"/>
</dbReference>
<name>A0ABP7LBD8_9GAMM</name>
<accession>A0ABP7LBD8</accession>
<dbReference type="EMBL" id="BAAAZT010000023">
    <property type="protein sequence ID" value="GAA3898452.1"/>
    <property type="molecule type" value="Genomic_DNA"/>
</dbReference>
<evidence type="ECO:0000313" key="2">
    <source>
        <dbReference type="Proteomes" id="UP001500133"/>
    </source>
</evidence>